<dbReference type="Proteomes" id="UP000190206">
    <property type="component" value="Unassembled WGS sequence"/>
</dbReference>
<dbReference type="Proteomes" id="UP000190256">
    <property type="component" value="Unassembled WGS sequence"/>
</dbReference>
<dbReference type="RefSeq" id="WP_235838185.1">
    <property type="nucleotide sequence ID" value="NZ_JADPGM010000006.1"/>
</dbReference>
<sequence>MFNVEDNPFKVKIPSSESDKSFIVSELNKYKYPIHDLKINYANEELNSKIKDFKDLLLC</sequence>
<evidence type="ECO:0000313" key="2">
    <source>
        <dbReference type="EMBL" id="OOO69942.1"/>
    </source>
</evidence>
<reference evidence="1 3" key="1">
    <citation type="submission" date="2016-12" db="EMBL/GenBank/DDBJ databases">
        <title>Clostridium tepidum sp. nov., a close relative of Clostridium sporogenes and Clostridium botulinum Group I.</title>
        <authorList>
            <person name="Dobritsa A.P."/>
            <person name="Kutumbaka K."/>
            <person name="Werner K."/>
            <person name="Samadpour M."/>
        </authorList>
    </citation>
    <scope>NUCLEOTIDE SEQUENCE [LARGE SCALE GENOMIC DNA]</scope>
    <source>
        <strain evidence="1 3">PE</strain>
    </source>
</reference>
<dbReference type="AlphaFoldDB" id="A0A1S9II30"/>
<protein>
    <submittedName>
        <fullName evidence="2">Uncharacterized protein</fullName>
    </submittedName>
</protein>
<evidence type="ECO:0000313" key="4">
    <source>
        <dbReference type="Proteomes" id="UP000190256"/>
    </source>
</evidence>
<name>A0A1S9II30_9CLOT</name>
<dbReference type="EMBL" id="MRAE01000001">
    <property type="protein sequence ID" value="OOO69942.1"/>
    <property type="molecule type" value="Genomic_DNA"/>
</dbReference>
<keyword evidence="3" id="KW-1185">Reference proteome</keyword>
<evidence type="ECO:0000313" key="3">
    <source>
        <dbReference type="Proteomes" id="UP000190206"/>
    </source>
</evidence>
<gene>
    <name evidence="1" type="ORF">BS637_08150</name>
    <name evidence="2" type="ORF">BS638_00740</name>
</gene>
<evidence type="ECO:0000313" key="1">
    <source>
        <dbReference type="EMBL" id="OOO62092.1"/>
    </source>
</evidence>
<organism evidence="2 4">
    <name type="scientific">Clostridium tepidum</name>
    <dbReference type="NCBI Taxonomy" id="1962263"/>
    <lineage>
        <taxon>Bacteria</taxon>
        <taxon>Bacillati</taxon>
        <taxon>Bacillota</taxon>
        <taxon>Clostridia</taxon>
        <taxon>Eubacteriales</taxon>
        <taxon>Clostridiaceae</taxon>
        <taxon>Clostridium</taxon>
    </lineage>
</organism>
<comment type="caution">
    <text evidence="2">The sequence shown here is derived from an EMBL/GenBank/DDBJ whole genome shotgun (WGS) entry which is preliminary data.</text>
</comment>
<proteinExistence type="predicted"/>
<dbReference type="EMBL" id="MRAD01000007">
    <property type="protein sequence ID" value="OOO62092.1"/>
    <property type="molecule type" value="Genomic_DNA"/>
</dbReference>
<accession>A0A1S9II30</accession>
<reference evidence="2 4" key="2">
    <citation type="submission" date="2016-12" db="EMBL/GenBank/DDBJ databases">
        <title>Clostridium tepidum sp. nov., a close relative of Clostridium sporogenes and Clostridium botulinum Group I.</title>
        <authorList>
            <person name="Dobritsa A.P."/>
            <person name="Kutumbaka K.K."/>
            <person name="Werner K."/>
            <person name="Wiedmann M."/>
            <person name="Asmus A."/>
            <person name="Samadpour M."/>
        </authorList>
    </citation>
    <scope>NUCLEOTIDE SEQUENCE [LARGE SCALE GENOMIC DNA]</scope>
    <source>
        <strain evidence="2 4">IEH 97212</strain>
    </source>
</reference>